<dbReference type="Proteomes" id="UP000023703">
    <property type="component" value="Chromosome"/>
</dbReference>
<protein>
    <recommendedName>
        <fullName evidence="1">Glyoxalase-like domain-containing protein</fullName>
    </recommendedName>
</protein>
<evidence type="ECO:0000313" key="3">
    <source>
        <dbReference type="Proteomes" id="UP000023703"/>
    </source>
</evidence>
<sequence length="264" mass="28496">MPGHHEHPYSFDHLIHIVDDLEAAMTSYDNLGLPTHAALSMPGFRNAAWGIDDARYIELAVIDDWDAASGSIYGETLSVMRPTIEASTTPGLASFAVHVPDAPATAALFRDAGYQVTVCDIRFDDQVDGQDAGFTEVFVTDAPAWFPFFISYSPPREVIAQLRTDHRVTQGGDSEPPSERGPDLVSLLAYSHTPSHDARVLSELLRCELRGTTVALPGAQVHFEHSPSPDTTPGLYGFSVRRAGLTESPAFVAGAMATSAITQE</sequence>
<organism evidence="2 3">
    <name type="scientific">Corynebacterium glyciniphilum AJ 3170</name>
    <dbReference type="NCBI Taxonomy" id="1404245"/>
    <lineage>
        <taxon>Bacteria</taxon>
        <taxon>Bacillati</taxon>
        <taxon>Actinomycetota</taxon>
        <taxon>Actinomycetes</taxon>
        <taxon>Mycobacteriales</taxon>
        <taxon>Corynebacteriaceae</taxon>
        <taxon>Corynebacterium</taxon>
    </lineage>
</organism>
<evidence type="ECO:0000313" key="2">
    <source>
        <dbReference type="EMBL" id="AHW64871.1"/>
    </source>
</evidence>
<dbReference type="KEGG" id="cgy:CGLY_12155"/>
<dbReference type="Gene3D" id="3.10.180.10">
    <property type="entry name" value="2,3-Dihydroxybiphenyl 1,2-Dioxygenase, domain 1"/>
    <property type="match status" value="1"/>
</dbReference>
<dbReference type="AlphaFoldDB" id="X5EE40"/>
<dbReference type="Pfam" id="PF13468">
    <property type="entry name" value="Glyoxalase_3"/>
    <property type="match status" value="1"/>
</dbReference>
<reference evidence="2 3" key="1">
    <citation type="journal article" date="2015" name="Int. J. Syst. Evol. Microbiol.">
        <title>Revisiting Corynebacterium glyciniphilum (ex Kubota et al., 1972) sp. nov., nom. rev., isolated from putrefied banana.</title>
        <authorList>
            <person name="Al-Dilaimi A."/>
            <person name="Bednarz H."/>
            <person name="Lomker A."/>
            <person name="Niehaus K."/>
            <person name="Kalinowski J."/>
            <person name="Ruckert C."/>
        </authorList>
    </citation>
    <scope>NUCLEOTIDE SEQUENCE [LARGE SCALE GENOMIC DNA]</scope>
    <source>
        <strain evidence="2">AJ 3170</strain>
    </source>
</reference>
<dbReference type="eggNOG" id="COG0346">
    <property type="taxonomic scope" value="Bacteria"/>
</dbReference>
<dbReference type="STRING" id="1404245.CGLY_12155"/>
<dbReference type="InterPro" id="IPR029068">
    <property type="entry name" value="Glyas_Bleomycin-R_OHBP_Dase"/>
</dbReference>
<keyword evidence="3" id="KW-1185">Reference proteome</keyword>
<dbReference type="SUPFAM" id="SSF54593">
    <property type="entry name" value="Glyoxalase/Bleomycin resistance protein/Dihydroxybiphenyl dioxygenase"/>
    <property type="match status" value="1"/>
</dbReference>
<gene>
    <name evidence="2" type="ORF">CGLY_12155</name>
</gene>
<name>X5EE40_9CORY</name>
<dbReference type="HOGENOM" id="CLU_1146638_0_0_11"/>
<dbReference type="EMBL" id="CP006842">
    <property type="protein sequence ID" value="AHW64871.1"/>
    <property type="molecule type" value="Genomic_DNA"/>
</dbReference>
<feature type="domain" description="Glyoxalase-like" evidence="1">
    <location>
        <begin position="11"/>
        <end position="162"/>
    </location>
</feature>
<dbReference type="InterPro" id="IPR025870">
    <property type="entry name" value="Glyoxalase-like_dom"/>
</dbReference>
<dbReference type="RefSeq" id="WP_052540153.1">
    <property type="nucleotide sequence ID" value="NZ_CP006842.1"/>
</dbReference>
<dbReference type="OrthoDB" id="4376969at2"/>
<proteinExistence type="predicted"/>
<accession>X5EE40</accession>
<evidence type="ECO:0000259" key="1">
    <source>
        <dbReference type="Pfam" id="PF13468"/>
    </source>
</evidence>